<keyword evidence="1" id="KW-0229">DNA integration</keyword>
<dbReference type="PROSITE" id="PS51737">
    <property type="entry name" value="RECOMBINASE_DNA_BIND"/>
    <property type="match status" value="1"/>
</dbReference>
<dbReference type="PROSITE" id="PS00397">
    <property type="entry name" value="RECOMBINASES_1"/>
    <property type="match status" value="1"/>
</dbReference>
<dbReference type="GO" id="GO:0003677">
    <property type="term" value="F:DNA binding"/>
    <property type="evidence" value="ECO:0007669"/>
    <property type="project" value="UniProtKB-KW"/>
</dbReference>
<dbReference type="InterPro" id="IPR006118">
    <property type="entry name" value="Recombinase_CS"/>
</dbReference>
<dbReference type="InterPro" id="IPR050639">
    <property type="entry name" value="SSR_resolvase"/>
</dbReference>
<evidence type="ECO:0000259" key="6">
    <source>
        <dbReference type="PROSITE" id="PS51736"/>
    </source>
</evidence>
<dbReference type="Gene3D" id="3.40.50.1390">
    <property type="entry name" value="Resolvase, N-terminal catalytic domain"/>
    <property type="match status" value="1"/>
</dbReference>
<protein>
    <submittedName>
        <fullName evidence="8">Recombinase family protein</fullName>
    </submittedName>
</protein>
<evidence type="ECO:0000313" key="9">
    <source>
        <dbReference type="Proteomes" id="UP000324326"/>
    </source>
</evidence>
<dbReference type="Pfam" id="PF13408">
    <property type="entry name" value="Zn_ribbon_recom"/>
    <property type="match status" value="1"/>
</dbReference>
<dbReference type="AlphaFoldDB" id="A0A5M8RWE7"/>
<dbReference type="InterPro" id="IPR025827">
    <property type="entry name" value="Zn_ribbon_recom_dom"/>
</dbReference>
<evidence type="ECO:0000259" key="7">
    <source>
        <dbReference type="PROSITE" id="PS51737"/>
    </source>
</evidence>
<dbReference type="SUPFAM" id="SSF53041">
    <property type="entry name" value="Resolvase-like"/>
    <property type="match status" value="1"/>
</dbReference>
<dbReference type="PANTHER" id="PTHR30461">
    <property type="entry name" value="DNA-INVERTASE FROM LAMBDOID PROPHAGE"/>
    <property type="match status" value="1"/>
</dbReference>
<dbReference type="PROSITE" id="PS51736">
    <property type="entry name" value="RECOMBINASES_3"/>
    <property type="match status" value="1"/>
</dbReference>
<comment type="caution">
    <text evidence="8">The sequence shown here is derived from an EMBL/GenBank/DDBJ whole genome shotgun (WGS) entry which is preliminary data.</text>
</comment>
<proteinExistence type="predicted"/>
<dbReference type="InterPro" id="IPR038109">
    <property type="entry name" value="DNA_bind_recomb_sf"/>
</dbReference>
<dbReference type="GO" id="GO:0000150">
    <property type="term" value="F:DNA strand exchange activity"/>
    <property type="evidence" value="ECO:0007669"/>
    <property type="project" value="InterPro"/>
</dbReference>
<feature type="domain" description="Resolvase/invertase-type recombinase catalytic" evidence="6">
    <location>
        <begin position="23"/>
        <end position="173"/>
    </location>
</feature>
<evidence type="ECO:0000256" key="2">
    <source>
        <dbReference type="ARBA" id="ARBA00023125"/>
    </source>
</evidence>
<keyword evidence="3" id="KW-0233">DNA recombination</keyword>
<reference evidence="8 9" key="1">
    <citation type="submission" date="2018-08" db="EMBL/GenBank/DDBJ databases">
        <title>Bacillus phenotypic plasticity.</title>
        <authorList>
            <person name="Hurtado E."/>
        </authorList>
    </citation>
    <scope>NUCLEOTIDE SEQUENCE [LARGE SCALE GENOMIC DNA]</scope>
    <source>
        <strain evidence="8 9">427</strain>
    </source>
</reference>
<dbReference type="PANTHER" id="PTHR30461:SF23">
    <property type="entry name" value="DNA RECOMBINASE-RELATED"/>
    <property type="match status" value="1"/>
</dbReference>
<dbReference type="SMART" id="SM00857">
    <property type="entry name" value="Resolvase"/>
    <property type="match status" value="1"/>
</dbReference>
<dbReference type="InterPro" id="IPR036162">
    <property type="entry name" value="Resolvase-like_N_sf"/>
</dbReference>
<feature type="active site" description="O-(5'-phospho-DNA)-serine intermediate" evidence="4 5">
    <location>
        <position position="31"/>
    </location>
</feature>
<evidence type="ECO:0000256" key="3">
    <source>
        <dbReference type="ARBA" id="ARBA00023172"/>
    </source>
</evidence>
<evidence type="ECO:0000313" key="8">
    <source>
        <dbReference type="EMBL" id="KAA6452071.1"/>
    </source>
</evidence>
<keyword evidence="2" id="KW-0238">DNA-binding</keyword>
<sequence>MLILKGEERLTTEQIMGLIGKINAIIYVRVSTTDQADKGYSLESQIERCKERALTKFKYKASEIIVLVEPGGMGDDPNRPALNHALHLMEKGLGKKFIVLHPDRLTRDNTLQGIVSRKIWGMGVDIEFIEFEVDPTNPESMLMYNIQGSIAQYNKAKINANSKRGRVAKAKKGEFPSFKRLFGYKFNKETDLPEYDEEERAVLLEMKNMLLVQGMSSNEIAKELSRRGISAPNGDTWYQATVSRILQNEDYTGDFYYGKSKVVQINGEAKQVSTPEEEWILIKIPPIWDHETRDQILKKLKENFKGRSRKTRDYLLKGKAKCGRCGSACGSGFTSKTKSGVYKYYSCRKKNAKAYKNGKRTIDCPGKNWRVDIVDDVFWKWFKKLLKNPTDFLEQFLSETSNEKKIEELQHKAKNFHNQIEEIDSEISNYVILFGKGKINEGMFDKLTQPLEQKKKYIETELDIINSQINANKDVEDKNQKLKEYVSSFSEMVDKDLSMDEKRKFIDFFIEKVTLFDDDHMEIVWKGDGLNNNDDKVSLYNEGVAMKLNNSHKRLNHVQTYGR</sequence>
<feature type="domain" description="Recombinase" evidence="7">
    <location>
        <begin position="181"/>
        <end position="306"/>
    </location>
</feature>
<dbReference type="InterPro" id="IPR006119">
    <property type="entry name" value="Resolv_N"/>
</dbReference>
<dbReference type="EMBL" id="QSND01000002">
    <property type="protein sequence ID" value="KAA6452071.1"/>
    <property type="molecule type" value="Genomic_DNA"/>
</dbReference>
<dbReference type="Pfam" id="PF07508">
    <property type="entry name" value="Recombinase"/>
    <property type="match status" value="1"/>
</dbReference>
<dbReference type="Proteomes" id="UP000324326">
    <property type="component" value="Unassembled WGS sequence"/>
</dbReference>
<dbReference type="RefSeq" id="WP_148957893.1">
    <property type="nucleotide sequence ID" value="NZ_QSND01000002.1"/>
</dbReference>
<dbReference type="InterPro" id="IPR011109">
    <property type="entry name" value="DNA_bind_recombinase_dom"/>
</dbReference>
<dbReference type="Gene3D" id="3.90.1750.20">
    <property type="entry name" value="Putative Large Serine Recombinase, Chain B, Domain 2"/>
    <property type="match status" value="1"/>
</dbReference>
<evidence type="ECO:0000256" key="4">
    <source>
        <dbReference type="PIRSR" id="PIRSR606118-50"/>
    </source>
</evidence>
<gene>
    <name evidence="8" type="ORF">DX927_15415</name>
</gene>
<dbReference type="Pfam" id="PF00239">
    <property type="entry name" value="Resolvase"/>
    <property type="match status" value="1"/>
</dbReference>
<accession>A0A5M8RWE7</accession>
<evidence type="ECO:0000256" key="1">
    <source>
        <dbReference type="ARBA" id="ARBA00022908"/>
    </source>
</evidence>
<dbReference type="GO" id="GO:0015074">
    <property type="term" value="P:DNA integration"/>
    <property type="evidence" value="ECO:0007669"/>
    <property type="project" value="UniProtKB-KW"/>
</dbReference>
<dbReference type="CDD" id="cd00338">
    <property type="entry name" value="Ser_Recombinase"/>
    <property type="match status" value="1"/>
</dbReference>
<evidence type="ECO:0000256" key="5">
    <source>
        <dbReference type="PROSITE-ProRule" id="PRU10137"/>
    </source>
</evidence>
<name>A0A5M8RWE7_9BACI</name>
<organism evidence="8 9">
    <name type="scientific">Bacillus swezeyi</name>
    <dbReference type="NCBI Taxonomy" id="1925020"/>
    <lineage>
        <taxon>Bacteria</taxon>
        <taxon>Bacillati</taxon>
        <taxon>Bacillota</taxon>
        <taxon>Bacilli</taxon>
        <taxon>Bacillales</taxon>
        <taxon>Bacillaceae</taxon>
        <taxon>Bacillus</taxon>
    </lineage>
</organism>